<protein>
    <recommendedName>
        <fullName evidence="7">Large ribosomal subunit protein mL45</fullName>
    </recommendedName>
    <alternativeName>
        <fullName evidence="8">39S ribosomal protein L45, mitochondrial</fullName>
    </alternativeName>
</protein>
<evidence type="ECO:0000256" key="3">
    <source>
        <dbReference type="ARBA" id="ARBA00022980"/>
    </source>
</evidence>
<dbReference type="GO" id="GO:0005739">
    <property type="term" value="C:mitochondrion"/>
    <property type="evidence" value="ECO:0007669"/>
    <property type="project" value="UniProtKB-SubCell"/>
</dbReference>
<dbReference type="InterPro" id="IPR051975">
    <property type="entry name" value="mtLSU_mL45"/>
</dbReference>
<evidence type="ECO:0000313" key="12">
    <source>
        <dbReference type="Proteomes" id="UP000694392"/>
    </source>
</evidence>
<evidence type="ECO:0000256" key="6">
    <source>
        <dbReference type="ARBA" id="ARBA00038073"/>
    </source>
</evidence>
<comment type="subcellular location">
    <subcellularLocation>
        <location evidence="1">Mitochondrion</location>
    </subcellularLocation>
</comment>
<dbReference type="Ensembl" id="ENSSPUT00000024823.1">
    <property type="protein sequence ID" value="ENSSPUP00000023274.1"/>
    <property type="gene ID" value="ENSSPUG00000017848.1"/>
</dbReference>
<evidence type="ECO:0000313" key="11">
    <source>
        <dbReference type="Ensembl" id="ENSSPUP00000023274.1"/>
    </source>
</evidence>
<organism evidence="11 12">
    <name type="scientific">Sphenodon punctatus</name>
    <name type="common">Tuatara</name>
    <name type="synonym">Hatteria punctata</name>
    <dbReference type="NCBI Taxonomy" id="8508"/>
    <lineage>
        <taxon>Eukaryota</taxon>
        <taxon>Metazoa</taxon>
        <taxon>Chordata</taxon>
        <taxon>Craniata</taxon>
        <taxon>Vertebrata</taxon>
        <taxon>Euteleostomi</taxon>
        <taxon>Lepidosauria</taxon>
        <taxon>Sphenodontia</taxon>
        <taxon>Sphenodontidae</taxon>
        <taxon>Sphenodon</taxon>
    </lineage>
</organism>
<dbReference type="GO" id="GO:0005840">
    <property type="term" value="C:ribosome"/>
    <property type="evidence" value="ECO:0007669"/>
    <property type="project" value="UniProtKB-KW"/>
</dbReference>
<dbReference type="AlphaFoldDB" id="A0A8D0HSC0"/>
<evidence type="ECO:0000259" key="10">
    <source>
        <dbReference type="SMART" id="SM00978"/>
    </source>
</evidence>
<feature type="domain" description="Tim44-like" evidence="10">
    <location>
        <begin position="112"/>
        <end position="260"/>
    </location>
</feature>
<evidence type="ECO:0000256" key="7">
    <source>
        <dbReference type="ARBA" id="ARBA00039448"/>
    </source>
</evidence>
<evidence type="ECO:0000256" key="5">
    <source>
        <dbReference type="ARBA" id="ARBA00023274"/>
    </source>
</evidence>
<dbReference type="Proteomes" id="UP000694392">
    <property type="component" value="Unplaced"/>
</dbReference>
<accession>A0A8D0HSC0</accession>
<dbReference type="Pfam" id="PF04280">
    <property type="entry name" value="Tim44"/>
    <property type="match status" value="1"/>
</dbReference>
<dbReference type="InterPro" id="IPR007379">
    <property type="entry name" value="Tim44-like_dom"/>
</dbReference>
<proteinExistence type="inferred from homology"/>
<dbReference type="GO" id="GO:1990904">
    <property type="term" value="C:ribonucleoprotein complex"/>
    <property type="evidence" value="ECO:0007669"/>
    <property type="project" value="UniProtKB-KW"/>
</dbReference>
<dbReference type="GeneTree" id="ENSGT00390000012679"/>
<name>A0A8D0HSC0_SPHPU</name>
<keyword evidence="2" id="KW-0809">Transit peptide</keyword>
<dbReference type="SUPFAM" id="SSF54427">
    <property type="entry name" value="NTF2-like"/>
    <property type="match status" value="1"/>
</dbReference>
<evidence type="ECO:0000256" key="4">
    <source>
        <dbReference type="ARBA" id="ARBA00023128"/>
    </source>
</evidence>
<reference evidence="11" key="1">
    <citation type="submission" date="2025-08" db="UniProtKB">
        <authorList>
            <consortium name="Ensembl"/>
        </authorList>
    </citation>
    <scope>IDENTIFICATION</scope>
</reference>
<reference evidence="11" key="2">
    <citation type="submission" date="2025-09" db="UniProtKB">
        <authorList>
            <consortium name="Ensembl"/>
        </authorList>
    </citation>
    <scope>IDENTIFICATION</scope>
</reference>
<comment type="function">
    <text evidence="9">Component of the mitochondrial large ribosomal subunit (mt-LSU). Within the mitochondrial ribosomes, required to direct the nascent polypeptide toward the tunnel exit and position the exit at a distance from the membrane surface.</text>
</comment>
<gene>
    <name evidence="11" type="primary">MRPL45</name>
</gene>
<comment type="similarity">
    <text evidence="6">Belongs to the mitochondrion-specific ribosomal protein mL45 family.</text>
</comment>
<keyword evidence="3" id="KW-0689">Ribosomal protein</keyword>
<dbReference type="SMART" id="SM00978">
    <property type="entry name" value="Tim44"/>
    <property type="match status" value="1"/>
</dbReference>
<dbReference type="FunFam" id="3.10.450.240:FF:000003">
    <property type="entry name" value="39S ribosomal protein L45, mitochondrial"/>
    <property type="match status" value="1"/>
</dbReference>
<keyword evidence="12" id="KW-1185">Reference proteome</keyword>
<sequence>QIKTKGHYRDGVESLLSPVRLAPSSLLIPVGTKKLYSLPSSVRLKSTTPAGQRVRSAKNVITSERLQRPITITSTGGIVDPYVPPEGDARLSSMSKGGLKQKAQQIRQSAASQLAIRKIKSSDLNFSTKTFPEKAQEIFIEAQNCLTNFDEDRLHALVTEHCYPQMVRGNKYKTICWSFVESLEPSRVVQVRCSEMLTKVNLFGQVTVRMHTRQILAIYDRFGRLMYGGEEVPKDVLEYVVFERQLPNPYGAWRLHGKIVPAWAPPKDPIIKVTCLSKAS</sequence>
<dbReference type="Gene3D" id="3.10.450.240">
    <property type="match status" value="1"/>
</dbReference>
<keyword evidence="5" id="KW-0687">Ribonucleoprotein</keyword>
<keyword evidence="4" id="KW-0496">Mitochondrion</keyword>
<evidence type="ECO:0000256" key="8">
    <source>
        <dbReference type="ARBA" id="ARBA00043031"/>
    </source>
</evidence>
<evidence type="ECO:0000256" key="9">
    <source>
        <dbReference type="ARBA" id="ARBA00045355"/>
    </source>
</evidence>
<evidence type="ECO:0000256" key="1">
    <source>
        <dbReference type="ARBA" id="ARBA00004173"/>
    </source>
</evidence>
<dbReference type="PANTHER" id="PTHR28554:SF1">
    <property type="entry name" value="LARGE RIBOSOMAL SUBUNIT PROTEIN ML45"/>
    <property type="match status" value="1"/>
</dbReference>
<dbReference type="InterPro" id="IPR032710">
    <property type="entry name" value="NTF2-like_dom_sf"/>
</dbReference>
<evidence type="ECO:0000256" key="2">
    <source>
        <dbReference type="ARBA" id="ARBA00022946"/>
    </source>
</evidence>
<dbReference type="OMA" id="KFRTIRW"/>
<dbReference type="PANTHER" id="PTHR28554">
    <property type="entry name" value="39S RIBOSOMAL PROTEIN L45, MITOCHONDRIAL"/>
    <property type="match status" value="1"/>
</dbReference>